<sequence>MSTLKGLPDSPCSYLLGHQDSAMMCSLALVFLIEELMTFRHLHLCKWKIGSPELYLVSFSSGTIQKFLLFGFELPP</sequence>
<dbReference type="EMBL" id="GEDG01039826">
    <property type="protein sequence ID" value="JAP06955.1"/>
    <property type="molecule type" value="Transcribed_RNA"/>
</dbReference>
<protein>
    <submittedName>
        <fullName evidence="1">Putative ovule protein</fullName>
    </submittedName>
</protein>
<evidence type="ECO:0000313" key="1">
    <source>
        <dbReference type="EMBL" id="JAP06955.1"/>
    </source>
</evidence>
<accession>A0A0V0GI53</accession>
<name>A0A0V0GI53_SOLCH</name>
<reference evidence="1" key="1">
    <citation type="submission" date="2015-12" db="EMBL/GenBank/DDBJ databases">
        <title>Gene expression during late stages of embryo sac development: a critical building block for successful pollen-pistil interactions.</title>
        <authorList>
            <person name="Liu Y."/>
            <person name="Joly V."/>
            <person name="Sabar M."/>
            <person name="Matton D.P."/>
        </authorList>
    </citation>
    <scope>NUCLEOTIDE SEQUENCE</scope>
</reference>
<proteinExistence type="predicted"/>
<organism evidence="1">
    <name type="scientific">Solanum chacoense</name>
    <name type="common">Chaco potato</name>
    <dbReference type="NCBI Taxonomy" id="4108"/>
    <lineage>
        <taxon>Eukaryota</taxon>
        <taxon>Viridiplantae</taxon>
        <taxon>Streptophyta</taxon>
        <taxon>Embryophyta</taxon>
        <taxon>Tracheophyta</taxon>
        <taxon>Spermatophyta</taxon>
        <taxon>Magnoliopsida</taxon>
        <taxon>eudicotyledons</taxon>
        <taxon>Gunneridae</taxon>
        <taxon>Pentapetalae</taxon>
        <taxon>asterids</taxon>
        <taxon>lamiids</taxon>
        <taxon>Solanales</taxon>
        <taxon>Solanaceae</taxon>
        <taxon>Solanoideae</taxon>
        <taxon>Solaneae</taxon>
        <taxon>Solanum</taxon>
    </lineage>
</organism>
<dbReference type="AlphaFoldDB" id="A0A0V0GI53"/>